<reference evidence="1 2" key="1">
    <citation type="journal article" date="2010" name="Cell">
        <title>The genome of Naegleria gruberi illuminates early eukaryotic versatility.</title>
        <authorList>
            <person name="Fritz-Laylin L.K."/>
            <person name="Prochnik S.E."/>
            <person name="Ginger M.L."/>
            <person name="Dacks J.B."/>
            <person name="Carpenter M.L."/>
            <person name="Field M.C."/>
            <person name="Kuo A."/>
            <person name="Paredez A."/>
            <person name="Chapman J."/>
            <person name="Pham J."/>
            <person name="Shu S."/>
            <person name="Neupane R."/>
            <person name="Cipriano M."/>
            <person name="Mancuso J."/>
            <person name="Tu H."/>
            <person name="Salamov A."/>
            <person name="Lindquist E."/>
            <person name="Shapiro H."/>
            <person name="Lucas S."/>
            <person name="Grigoriev I.V."/>
            <person name="Cande W.Z."/>
            <person name="Fulton C."/>
            <person name="Rokhsar D.S."/>
            <person name="Dawson S.C."/>
        </authorList>
    </citation>
    <scope>NUCLEOTIDE SEQUENCE [LARGE SCALE GENOMIC DNA]</scope>
    <source>
        <strain evidence="1 2">NEG-M</strain>
    </source>
</reference>
<dbReference type="InParanoid" id="D2VDK0"/>
<dbReference type="InterPro" id="IPR023214">
    <property type="entry name" value="HAD_sf"/>
</dbReference>
<keyword evidence="2" id="KW-1185">Reference proteome</keyword>
<dbReference type="EMBL" id="GG738864">
    <property type="protein sequence ID" value="EFC45154.1"/>
    <property type="molecule type" value="Genomic_DNA"/>
</dbReference>
<evidence type="ECO:0000313" key="1">
    <source>
        <dbReference type="EMBL" id="EFC45154.1"/>
    </source>
</evidence>
<dbReference type="InterPro" id="IPR036412">
    <property type="entry name" value="HAD-like_sf"/>
</dbReference>
<dbReference type="KEGG" id="ngr:NAEGRDRAFT_66870"/>
<evidence type="ECO:0000313" key="2">
    <source>
        <dbReference type="Proteomes" id="UP000006671"/>
    </source>
</evidence>
<organism evidence="2">
    <name type="scientific">Naegleria gruberi</name>
    <name type="common">Amoeba</name>
    <dbReference type="NCBI Taxonomy" id="5762"/>
    <lineage>
        <taxon>Eukaryota</taxon>
        <taxon>Discoba</taxon>
        <taxon>Heterolobosea</taxon>
        <taxon>Tetramitia</taxon>
        <taxon>Eutetramitia</taxon>
        <taxon>Vahlkampfiidae</taxon>
        <taxon>Naegleria</taxon>
    </lineage>
</organism>
<protein>
    <submittedName>
        <fullName evidence="1">Predicted protein</fullName>
    </submittedName>
</protein>
<dbReference type="OrthoDB" id="408373at2759"/>
<dbReference type="GeneID" id="8850377"/>
<dbReference type="VEuPathDB" id="AmoebaDB:NAEGRDRAFT_66870"/>
<dbReference type="Gene3D" id="3.40.50.1000">
    <property type="entry name" value="HAD superfamily/HAD-like"/>
    <property type="match status" value="1"/>
</dbReference>
<dbReference type="PANTHER" id="PTHR43611:SF3">
    <property type="entry name" value="FLAVIN MONONUCLEOTIDE HYDROLASE 1, CHLOROPLATIC"/>
    <property type="match status" value="1"/>
</dbReference>
<dbReference type="RefSeq" id="XP_002677898.1">
    <property type="nucleotide sequence ID" value="XM_002677852.1"/>
</dbReference>
<name>D2VDK0_NAEGR</name>
<dbReference type="AlphaFoldDB" id="D2VDK0"/>
<sequence length="220" mass="25815">MKSGNSAWKLYKYGTINEEQFWRAVIDEHYQTIISNINVLNGFVLSNEENEDQTKHRLGQYFGNYLRNNLRFFESTLQLIQRLNDQISSYPQLEAIAILSNHSKEWCHYIYSEKDNGRVEKLFKNNLLKKSQYCPELIIWSCDVNAAKPEKAIYQLLIDRIKQHVNSQIEPHNICFIDDKDRNVEAATEVGISTIQYDASLPDQYDFTSFEGKLEQFLSQ</sequence>
<dbReference type="Proteomes" id="UP000006671">
    <property type="component" value="Unassembled WGS sequence"/>
</dbReference>
<dbReference type="PANTHER" id="PTHR43611">
    <property type="entry name" value="ALPHA-D-GLUCOSE 1-PHOSPHATE PHOSPHATASE"/>
    <property type="match status" value="1"/>
</dbReference>
<gene>
    <name evidence="1" type="ORF">NAEGRDRAFT_66870</name>
</gene>
<dbReference type="SUPFAM" id="SSF56784">
    <property type="entry name" value="HAD-like"/>
    <property type="match status" value="1"/>
</dbReference>
<proteinExistence type="predicted"/>
<accession>D2VDK0</accession>
<dbReference type="OMA" id="CKYESTH"/>